<gene>
    <name evidence="1" type="ORF">UFOVP111_77</name>
</gene>
<sequence length="268" mass="28919">MEKTVKAAQINNDIIDQVLNAPTENEAPPIKITPPSDTLVNLPAGYITASGEVARTAEVRELTGRDEELIGKGGGAIKTYTTILRQATVSIGGAPVTEEMLDSLLTGDRDALMVGIYKATFGNEVELPGYCPTCAEFKAVAFNIDRDVKTKVLVDPIDDRTFTVEGKKSTYLVTLPTGVLQKQLSTIDENNNGEKNTLLLQNTVLEIDGKPVLGKSQIQSMGIVDRNKISIQLNKRIPGPQFEDITLDCDVCGGEVVVPFNLGALFQL</sequence>
<evidence type="ECO:0000313" key="1">
    <source>
        <dbReference type="EMBL" id="CAB4128772.1"/>
    </source>
</evidence>
<dbReference type="InterPro" id="IPR024364">
    <property type="entry name" value="Baseplate_phage_T4-like"/>
</dbReference>
<protein>
    <submittedName>
        <fullName evidence="1">Uncharacterized protein</fullName>
    </submittedName>
</protein>
<name>A0A6J5L5C6_9CAUD</name>
<organism evidence="1">
    <name type="scientific">uncultured Caudovirales phage</name>
    <dbReference type="NCBI Taxonomy" id="2100421"/>
    <lineage>
        <taxon>Viruses</taxon>
        <taxon>Duplodnaviria</taxon>
        <taxon>Heunggongvirae</taxon>
        <taxon>Uroviricota</taxon>
        <taxon>Caudoviricetes</taxon>
        <taxon>Peduoviridae</taxon>
        <taxon>Maltschvirus</taxon>
        <taxon>Maltschvirus maltsch</taxon>
    </lineage>
</organism>
<dbReference type="EMBL" id="LR796226">
    <property type="protein sequence ID" value="CAB4128772.1"/>
    <property type="molecule type" value="Genomic_DNA"/>
</dbReference>
<dbReference type="Pfam" id="PF12322">
    <property type="entry name" value="T4_baseplate"/>
    <property type="match status" value="1"/>
</dbReference>
<accession>A0A6J5L5C6</accession>
<reference evidence="1" key="1">
    <citation type="submission" date="2020-04" db="EMBL/GenBank/DDBJ databases">
        <authorList>
            <person name="Chiriac C."/>
            <person name="Salcher M."/>
            <person name="Ghai R."/>
            <person name="Kavagutti S V."/>
        </authorList>
    </citation>
    <scope>NUCLEOTIDE SEQUENCE</scope>
</reference>
<proteinExistence type="predicted"/>